<evidence type="ECO:0000256" key="7">
    <source>
        <dbReference type="SAM" id="Phobius"/>
    </source>
</evidence>
<evidence type="ECO:0000256" key="1">
    <source>
        <dbReference type="ARBA" id="ARBA00004651"/>
    </source>
</evidence>
<dbReference type="GO" id="GO:0005886">
    <property type="term" value="C:plasma membrane"/>
    <property type="evidence" value="ECO:0007669"/>
    <property type="project" value="UniProtKB-SubCell"/>
</dbReference>
<dbReference type="InterPro" id="IPR017039">
    <property type="entry name" value="Virul_fac_BrkB"/>
</dbReference>
<evidence type="ECO:0000256" key="3">
    <source>
        <dbReference type="ARBA" id="ARBA00022692"/>
    </source>
</evidence>
<dbReference type="NCBIfam" id="TIGR00765">
    <property type="entry name" value="yihY_not_rbn"/>
    <property type="match status" value="1"/>
</dbReference>
<evidence type="ECO:0000313" key="8">
    <source>
        <dbReference type="EMBL" id="GGC12431.1"/>
    </source>
</evidence>
<keyword evidence="3 7" id="KW-0812">Transmembrane</keyword>
<dbReference type="PANTHER" id="PTHR30213:SF1">
    <property type="entry name" value="INNER MEMBRANE PROTEIN YHJD"/>
    <property type="match status" value="1"/>
</dbReference>
<dbReference type="Pfam" id="PF03631">
    <property type="entry name" value="Virul_fac_BrkB"/>
    <property type="match status" value="1"/>
</dbReference>
<feature type="transmembrane region" description="Helical" evidence="7">
    <location>
        <begin position="285"/>
        <end position="304"/>
    </location>
</feature>
<feature type="transmembrane region" description="Helical" evidence="7">
    <location>
        <begin position="204"/>
        <end position="229"/>
    </location>
</feature>
<dbReference type="Proteomes" id="UP000620266">
    <property type="component" value="Unassembled WGS sequence"/>
</dbReference>
<evidence type="ECO:0008006" key="10">
    <source>
        <dbReference type="Google" id="ProtNLM"/>
    </source>
</evidence>
<gene>
    <name evidence="8" type="ORF">GCM10007205_21770</name>
</gene>
<feature type="compositionally biased region" description="Polar residues" evidence="6">
    <location>
        <begin position="329"/>
        <end position="340"/>
    </location>
</feature>
<sequence length="340" mass="36301">MHKRAQVVRCAHEEQQAVHAAKGPHPMNDDSLPKKAWLLTRDAVMAWLDDFAPSMGAALAYYTVFSLAPMLVIVIAIAGFFFGHDAAQGEIVAQLRDIVGVTAASAVEGLLRSASEPGKGIVAATLGIVTLTIGATAVFAELQSSLDRIWKIPPEAKGGIMGMLRKRLLSFGMVMGLGFMLLISLILSAVLAALGTWWSSMLGGWTIVLEGLNVAISFGVVTGLFAIIYKFMPRASIPWRDVWIGAIVTALLFTIGKFLIGLYLGKASIGSSFGAAGSLVVLLAWVYYSAQIFLFGAEFTRVFALRYGSLARMKQEVEENGDPFADKTLNGTTTAGNPPA</sequence>
<keyword evidence="4 7" id="KW-1133">Transmembrane helix</keyword>
<dbReference type="PIRSF" id="PIRSF035875">
    <property type="entry name" value="RNase_BN"/>
    <property type="match status" value="1"/>
</dbReference>
<comment type="subcellular location">
    <subcellularLocation>
        <location evidence="1">Cell membrane</location>
        <topology evidence="1">Multi-pass membrane protein</topology>
    </subcellularLocation>
</comment>
<feature type="transmembrane region" description="Helical" evidence="7">
    <location>
        <begin position="59"/>
        <end position="82"/>
    </location>
</feature>
<feature type="transmembrane region" description="Helical" evidence="7">
    <location>
        <begin position="241"/>
        <end position="265"/>
    </location>
</feature>
<dbReference type="PANTHER" id="PTHR30213">
    <property type="entry name" value="INNER MEMBRANE PROTEIN YHJD"/>
    <property type="match status" value="1"/>
</dbReference>
<organism evidence="8 9">
    <name type="scientific">Oxalicibacterium flavum</name>
    <dbReference type="NCBI Taxonomy" id="179467"/>
    <lineage>
        <taxon>Bacteria</taxon>
        <taxon>Pseudomonadati</taxon>
        <taxon>Pseudomonadota</taxon>
        <taxon>Betaproteobacteria</taxon>
        <taxon>Burkholderiales</taxon>
        <taxon>Oxalobacteraceae</taxon>
        <taxon>Oxalicibacterium</taxon>
    </lineage>
</organism>
<reference evidence="8" key="2">
    <citation type="submission" date="2020-09" db="EMBL/GenBank/DDBJ databases">
        <authorList>
            <person name="Sun Q."/>
            <person name="Sedlacek I."/>
        </authorList>
    </citation>
    <scope>NUCLEOTIDE SEQUENCE</scope>
    <source>
        <strain evidence="8">CCM 7086</strain>
    </source>
</reference>
<evidence type="ECO:0000313" key="9">
    <source>
        <dbReference type="Proteomes" id="UP000620266"/>
    </source>
</evidence>
<feature type="transmembrane region" description="Helical" evidence="7">
    <location>
        <begin position="168"/>
        <end position="198"/>
    </location>
</feature>
<accession>A0A8J2ULC8</accession>
<dbReference type="AlphaFoldDB" id="A0A8J2ULC8"/>
<evidence type="ECO:0000256" key="5">
    <source>
        <dbReference type="ARBA" id="ARBA00023136"/>
    </source>
</evidence>
<feature type="region of interest" description="Disordered" evidence="6">
    <location>
        <begin position="321"/>
        <end position="340"/>
    </location>
</feature>
<keyword evidence="5 7" id="KW-0472">Membrane</keyword>
<proteinExistence type="predicted"/>
<evidence type="ECO:0000256" key="6">
    <source>
        <dbReference type="SAM" id="MobiDB-lite"/>
    </source>
</evidence>
<evidence type="ECO:0000256" key="4">
    <source>
        <dbReference type="ARBA" id="ARBA00022989"/>
    </source>
</evidence>
<reference evidence="8" key="1">
    <citation type="journal article" date="2014" name="Int. J. Syst. Evol. Microbiol.">
        <title>Complete genome sequence of Corynebacterium casei LMG S-19264T (=DSM 44701T), isolated from a smear-ripened cheese.</title>
        <authorList>
            <consortium name="US DOE Joint Genome Institute (JGI-PGF)"/>
            <person name="Walter F."/>
            <person name="Albersmeier A."/>
            <person name="Kalinowski J."/>
            <person name="Ruckert C."/>
        </authorList>
    </citation>
    <scope>NUCLEOTIDE SEQUENCE</scope>
    <source>
        <strain evidence="8">CCM 7086</strain>
    </source>
</reference>
<name>A0A8J2ULC8_9BURK</name>
<protein>
    <recommendedName>
        <fullName evidence="10">YihY/virulence factor BrkB family protein</fullName>
    </recommendedName>
</protein>
<keyword evidence="9" id="KW-1185">Reference proteome</keyword>
<comment type="caution">
    <text evidence="8">The sequence shown here is derived from an EMBL/GenBank/DDBJ whole genome shotgun (WGS) entry which is preliminary data.</text>
</comment>
<feature type="transmembrane region" description="Helical" evidence="7">
    <location>
        <begin position="121"/>
        <end position="142"/>
    </location>
</feature>
<keyword evidence="2" id="KW-1003">Cell membrane</keyword>
<evidence type="ECO:0000256" key="2">
    <source>
        <dbReference type="ARBA" id="ARBA00022475"/>
    </source>
</evidence>
<dbReference type="EMBL" id="BMCG01000004">
    <property type="protein sequence ID" value="GGC12431.1"/>
    <property type="molecule type" value="Genomic_DNA"/>
</dbReference>